<proteinExistence type="predicted"/>
<evidence type="ECO:0000256" key="1">
    <source>
        <dbReference type="PIRSR" id="PIRSR005962-1"/>
    </source>
</evidence>
<dbReference type="InterPro" id="IPR036264">
    <property type="entry name" value="Bact_exopeptidase_dim_dom"/>
</dbReference>
<dbReference type="InterPro" id="IPR011650">
    <property type="entry name" value="Peptidase_M20_dimer"/>
</dbReference>
<evidence type="ECO:0000313" key="5">
    <source>
        <dbReference type="Proteomes" id="UP000276526"/>
    </source>
</evidence>
<dbReference type="PIRSF" id="PIRSF005962">
    <property type="entry name" value="Pept_M20D_amidohydro"/>
    <property type="match status" value="1"/>
</dbReference>
<dbReference type="PANTHER" id="PTHR11014">
    <property type="entry name" value="PEPTIDASE M20 FAMILY MEMBER"/>
    <property type="match status" value="1"/>
</dbReference>
<sequence>MDADVSGNNDRRRVDGDGTTAGTTAGPAGAAAGATPGATPGTTPGTTAGAPAAATAATTGAPAAGDAAGAGSVAAFTRDWLHRNRDTLTGWRRHLHRNPELSHREEGTTAFIVDTLTAAGLDPHRLPGTGVTVDIGEGDGPVLAFRGDIDALPLDEVTGLDYASRVPGVMHACGHDIHTTVVLGLACALAEYRREHPLPLRVRCIFQPAEEVMGGGATDVIAAGALAGVGHIFALHCEPKLRTGEIGLRTGAITSAADVVEVVLTGPGGHTSRPHLTADLVYAAGALITQLPALLSRTVDPRTGTVLTFGAVNGGSAFNAVPREVRLLGTLRTGDVRVWRTAEETFTALVERIVAPTGARVEVRYTKGVPPVMNDDVATSVLARAAEGVDPHGVREAPQSSGGEDFSWYTERVPGSMARLGSWTGVGEKPDLHQPDIVFDEGCIPVGVALFAGVVDHFHPGSPGM</sequence>
<keyword evidence="1" id="KW-0464">Manganese</keyword>
<dbReference type="NCBIfam" id="TIGR01891">
    <property type="entry name" value="amidohydrolases"/>
    <property type="match status" value="1"/>
</dbReference>
<feature type="binding site" evidence="1">
    <location>
        <position position="211"/>
    </location>
    <ligand>
        <name>Mn(2+)</name>
        <dbReference type="ChEBI" id="CHEBI:29035"/>
        <label>2</label>
    </ligand>
</feature>
<dbReference type="AlphaFoldDB" id="A0A426PYV8"/>
<dbReference type="Pfam" id="PF01546">
    <property type="entry name" value="Peptidase_M20"/>
    <property type="match status" value="1"/>
</dbReference>
<dbReference type="Proteomes" id="UP000276526">
    <property type="component" value="Unassembled WGS sequence"/>
</dbReference>
<name>A0A426PYV8_9CORY</name>
<feature type="binding site" evidence="1">
    <location>
        <position position="433"/>
    </location>
    <ligand>
        <name>Mn(2+)</name>
        <dbReference type="ChEBI" id="CHEBI:29035"/>
        <label>2</label>
    </ligand>
</feature>
<keyword evidence="4" id="KW-0378">Hydrolase</keyword>
<evidence type="ECO:0000256" key="2">
    <source>
        <dbReference type="SAM" id="MobiDB-lite"/>
    </source>
</evidence>
<evidence type="ECO:0000313" key="4">
    <source>
        <dbReference type="EMBL" id="RRO86882.1"/>
    </source>
</evidence>
<dbReference type="GO" id="GO:0046872">
    <property type="term" value="F:metal ion binding"/>
    <property type="evidence" value="ECO:0007669"/>
    <property type="project" value="UniProtKB-KW"/>
</dbReference>
<feature type="binding site" evidence="1">
    <location>
        <position position="236"/>
    </location>
    <ligand>
        <name>Mn(2+)</name>
        <dbReference type="ChEBI" id="CHEBI:29035"/>
        <label>2</label>
    </ligand>
</feature>
<protein>
    <submittedName>
        <fullName evidence="4">Amidohydrolase</fullName>
    </submittedName>
</protein>
<reference evidence="4 5" key="1">
    <citation type="submission" date="2018-01" db="EMBL/GenBank/DDBJ databases">
        <title>Twenty Corynebacterium bovis Genomes.</title>
        <authorList>
            <person name="Gulvik C.A."/>
        </authorList>
    </citation>
    <scope>NUCLEOTIDE SEQUENCE [LARGE SCALE GENOMIC DNA]</scope>
    <source>
        <strain evidence="4 5">F6900</strain>
    </source>
</reference>
<dbReference type="Gene3D" id="3.40.630.10">
    <property type="entry name" value="Zn peptidases"/>
    <property type="match status" value="1"/>
</dbReference>
<feature type="binding site" evidence="1">
    <location>
        <position position="173"/>
    </location>
    <ligand>
        <name>Mn(2+)</name>
        <dbReference type="ChEBI" id="CHEBI:29035"/>
        <label>1</label>
    </ligand>
</feature>
<dbReference type="PANTHER" id="PTHR11014:SF63">
    <property type="entry name" value="METALLOPEPTIDASE, PUTATIVE (AFU_ORTHOLOGUE AFUA_6G09600)-RELATED"/>
    <property type="match status" value="1"/>
</dbReference>
<feature type="region of interest" description="Disordered" evidence="2">
    <location>
        <begin position="1"/>
        <end position="54"/>
    </location>
</feature>
<feature type="compositionally biased region" description="Low complexity" evidence="2">
    <location>
        <begin position="17"/>
        <end position="54"/>
    </location>
</feature>
<comment type="cofactor">
    <cofactor evidence="1">
        <name>Mn(2+)</name>
        <dbReference type="ChEBI" id="CHEBI:29035"/>
    </cofactor>
    <text evidence="1">The Mn(2+) ion enhances activity.</text>
</comment>
<evidence type="ECO:0000259" key="3">
    <source>
        <dbReference type="Pfam" id="PF07687"/>
    </source>
</evidence>
<comment type="caution">
    <text evidence="4">The sequence shown here is derived from an EMBL/GenBank/DDBJ whole genome shotgun (WGS) entry which is preliminary data.</text>
</comment>
<dbReference type="Gene3D" id="3.30.70.360">
    <property type="match status" value="1"/>
</dbReference>
<dbReference type="GO" id="GO:0016787">
    <property type="term" value="F:hydrolase activity"/>
    <property type="evidence" value="ECO:0007669"/>
    <property type="project" value="UniProtKB-KW"/>
</dbReference>
<keyword evidence="1" id="KW-0479">Metal-binding</keyword>
<dbReference type="InterPro" id="IPR002933">
    <property type="entry name" value="Peptidase_M20"/>
</dbReference>
<accession>A0A426PYV8</accession>
<dbReference type="RefSeq" id="WP_125207090.1">
    <property type="nucleotide sequence ID" value="NZ_PQNK01000006.1"/>
</dbReference>
<feature type="binding site" evidence="1">
    <location>
        <position position="175"/>
    </location>
    <ligand>
        <name>Mn(2+)</name>
        <dbReference type="ChEBI" id="CHEBI:29035"/>
        <label>2</label>
    </ligand>
</feature>
<dbReference type="Pfam" id="PF07687">
    <property type="entry name" value="M20_dimer"/>
    <property type="match status" value="1"/>
</dbReference>
<dbReference type="SUPFAM" id="SSF53187">
    <property type="entry name" value="Zn-dependent exopeptidases"/>
    <property type="match status" value="1"/>
</dbReference>
<feature type="domain" description="Peptidase M20 dimerisation" evidence="3">
    <location>
        <begin position="261"/>
        <end position="352"/>
    </location>
</feature>
<organism evidence="4 5">
    <name type="scientific">Corynebacterium bovis</name>
    <dbReference type="NCBI Taxonomy" id="36808"/>
    <lineage>
        <taxon>Bacteria</taxon>
        <taxon>Bacillati</taxon>
        <taxon>Actinomycetota</taxon>
        <taxon>Actinomycetes</taxon>
        <taxon>Mycobacteriales</taxon>
        <taxon>Corynebacteriaceae</taxon>
        <taxon>Corynebacterium</taxon>
    </lineage>
</organism>
<dbReference type="InterPro" id="IPR017439">
    <property type="entry name" value="Amidohydrolase"/>
</dbReference>
<dbReference type="EMBL" id="PQNK01000006">
    <property type="protein sequence ID" value="RRO86882.1"/>
    <property type="molecule type" value="Genomic_DNA"/>
</dbReference>
<gene>
    <name evidence="4" type="ORF">CXF48_04965</name>
</gene>
<dbReference type="SUPFAM" id="SSF55031">
    <property type="entry name" value="Bacterial exopeptidase dimerisation domain"/>
    <property type="match status" value="1"/>
</dbReference>